<accession>A0A9N9GRK8</accession>
<dbReference type="Proteomes" id="UP000789831">
    <property type="component" value="Unassembled WGS sequence"/>
</dbReference>
<organism evidence="1 2">
    <name type="scientific">Ambispora gerdemannii</name>
    <dbReference type="NCBI Taxonomy" id="144530"/>
    <lineage>
        <taxon>Eukaryota</taxon>
        <taxon>Fungi</taxon>
        <taxon>Fungi incertae sedis</taxon>
        <taxon>Mucoromycota</taxon>
        <taxon>Glomeromycotina</taxon>
        <taxon>Glomeromycetes</taxon>
        <taxon>Archaeosporales</taxon>
        <taxon>Ambisporaceae</taxon>
        <taxon>Ambispora</taxon>
    </lineage>
</organism>
<comment type="caution">
    <text evidence="1">The sequence shown here is derived from an EMBL/GenBank/DDBJ whole genome shotgun (WGS) entry which is preliminary data.</text>
</comment>
<dbReference type="AlphaFoldDB" id="A0A9N9GRK8"/>
<name>A0A9N9GRK8_9GLOM</name>
<evidence type="ECO:0000313" key="1">
    <source>
        <dbReference type="EMBL" id="CAG8621202.1"/>
    </source>
</evidence>
<evidence type="ECO:0000313" key="2">
    <source>
        <dbReference type="Proteomes" id="UP000789831"/>
    </source>
</evidence>
<gene>
    <name evidence="1" type="ORF">AGERDE_LOCUS10074</name>
</gene>
<keyword evidence="2" id="KW-1185">Reference proteome</keyword>
<protein>
    <submittedName>
        <fullName evidence="1">3245_t:CDS:1</fullName>
    </submittedName>
</protein>
<sequence>MATIREFDNQVYYVTTPIISFTSSTYFVQKKNSTYLLYEKHYLYHYLVSLPVTYWMPVRYQATPYFSLHNNECCCNIRQLGCGSKRNKGFLSKEKISDILNWREDVVTKCSEE</sequence>
<proteinExistence type="predicted"/>
<dbReference type="EMBL" id="CAJVPL010002855">
    <property type="protein sequence ID" value="CAG8621202.1"/>
    <property type="molecule type" value="Genomic_DNA"/>
</dbReference>
<reference evidence="1" key="1">
    <citation type="submission" date="2021-06" db="EMBL/GenBank/DDBJ databases">
        <authorList>
            <person name="Kallberg Y."/>
            <person name="Tangrot J."/>
            <person name="Rosling A."/>
        </authorList>
    </citation>
    <scope>NUCLEOTIDE SEQUENCE</scope>
    <source>
        <strain evidence="1">MT106</strain>
    </source>
</reference>